<dbReference type="PANTHER" id="PTHR42280">
    <property type="entry name" value="CITG FAMILY PROTEIN"/>
    <property type="match status" value="1"/>
</dbReference>
<keyword evidence="2" id="KW-1185">Reference proteome</keyword>
<protein>
    <submittedName>
        <fullName evidence="1">Triphosphoribosyl-dephospho-CoA synthase</fullName>
    </submittedName>
</protein>
<sequence>MLTHSDIRTAYEDACRQEIEAFKPGNVHVFAEGHDMTVGQFLTSANVSSEPLTDPKLSLGTRIFEAVRATRNAVGTNTNLGIILLCAPLMLAAETNTGDLRSNLDEALRAMDLEDTAAVFEAIVLASPGGLGSSSQHDVREKPTVHLLEAMREASARDSIARQYVTSYQDIFERGLPALEAATARGESAMWPTVFAYMEFLSTFPDSHVLRKHGAEIAEEVRQEAAIVRATIGRNGDREDRIRILAAFDGRLKQRGINPGTSADLTVACLLVHNLRLRLA</sequence>
<dbReference type="GO" id="GO:0005524">
    <property type="term" value="F:ATP binding"/>
    <property type="evidence" value="ECO:0007669"/>
    <property type="project" value="InterPro"/>
</dbReference>
<gene>
    <name evidence="1" type="ORF">G6N74_09420</name>
</gene>
<dbReference type="AlphaFoldDB" id="A0A7C9V6V1"/>
<dbReference type="GO" id="GO:0046917">
    <property type="term" value="F:triphosphoribosyl-dephospho-CoA synthase activity"/>
    <property type="evidence" value="ECO:0007669"/>
    <property type="project" value="InterPro"/>
</dbReference>
<dbReference type="EMBL" id="JAAKZG010000003">
    <property type="protein sequence ID" value="NGN41283.1"/>
    <property type="molecule type" value="Genomic_DNA"/>
</dbReference>
<dbReference type="Gene3D" id="1.10.4200.10">
    <property type="entry name" value="Triphosphoribosyl-dephospho-CoA protein"/>
    <property type="match status" value="1"/>
</dbReference>
<evidence type="ECO:0000313" key="1">
    <source>
        <dbReference type="EMBL" id="NGN41283.1"/>
    </source>
</evidence>
<accession>A0A7C9V6V1</accession>
<name>A0A7C9V6V1_9HYPH</name>
<dbReference type="Pfam" id="PF01874">
    <property type="entry name" value="CitG"/>
    <property type="match status" value="1"/>
</dbReference>
<organism evidence="1 2">
    <name type="scientific">Mesorhizobium zhangyense</name>
    <dbReference type="NCBI Taxonomy" id="1776730"/>
    <lineage>
        <taxon>Bacteria</taxon>
        <taxon>Pseudomonadati</taxon>
        <taxon>Pseudomonadota</taxon>
        <taxon>Alphaproteobacteria</taxon>
        <taxon>Hyphomicrobiales</taxon>
        <taxon>Phyllobacteriaceae</taxon>
        <taxon>Mesorhizobium</taxon>
    </lineage>
</organism>
<dbReference type="InterPro" id="IPR002736">
    <property type="entry name" value="CitG"/>
</dbReference>
<proteinExistence type="predicted"/>
<dbReference type="PANTHER" id="PTHR42280:SF1">
    <property type="entry name" value="CITG FAMILY PROTEIN"/>
    <property type="match status" value="1"/>
</dbReference>
<dbReference type="RefSeq" id="WP_165116583.1">
    <property type="nucleotide sequence ID" value="NZ_JAAKZG010000003.1"/>
</dbReference>
<reference evidence="1 2" key="1">
    <citation type="submission" date="2020-02" db="EMBL/GenBank/DDBJ databases">
        <title>Genome sequence of the type strain CGMCC 1.15528 of Mesorhizobium zhangyense.</title>
        <authorList>
            <person name="Gao J."/>
            <person name="Sun J."/>
        </authorList>
    </citation>
    <scope>NUCLEOTIDE SEQUENCE [LARGE SCALE GENOMIC DNA]</scope>
    <source>
        <strain evidence="1 2">CGMCC 1.15528</strain>
    </source>
</reference>
<dbReference type="Proteomes" id="UP000481252">
    <property type="component" value="Unassembled WGS sequence"/>
</dbReference>
<comment type="caution">
    <text evidence="1">The sequence shown here is derived from an EMBL/GenBank/DDBJ whole genome shotgun (WGS) entry which is preliminary data.</text>
</comment>
<evidence type="ECO:0000313" key="2">
    <source>
        <dbReference type="Proteomes" id="UP000481252"/>
    </source>
</evidence>